<accession>A0A4R6BTU8</accession>
<evidence type="ECO:0000313" key="1">
    <source>
        <dbReference type="EMBL" id="TDM10456.1"/>
    </source>
</evidence>
<protein>
    <submittedName>
        <fullName evidence="1">Uncharacterized protein</fullName>
    </submittedName>
</protein>
<sequence>MTEFNYEVLSNTEHMTKVNNVKDAIATAGLLLIKGYRVHRVLSDITPLLSTAQNEYSAHLRDLKEDKQKELKQLIYNFESEKKVYDDPQQEALHRQDFEVKLNAMRDTEVIDFLMNVNAEDITPYEFNRLVATVNDKGLESTGLQEKITELKYTVTQPYTAKPEYKQLENDITVLDNIPVSNDVLWYHTGTDFKQLDVENTLNKVIDEYKDVEYRISPSEEENVKAKIISNM</sequence>
<comment type="caution">
    <text evidence="1">The sequence shown here is derived from an EMBL/GenBank/DDBJ whole genome shotgun (WGS) entry which is preliminary data.</text>
</comment>
<dbReference type="RefSeq" id="WP_133444037.1">
    <property type="nucleotide sequence ID" value="NZ_SCWB01000011.1"/>
</dbReference>
<dbReference type="Proteomes" id="UP000294802">
    <property type="component" value="Unassembled WGS sequence"/>
</dbReference>
<reference evidence="1 2" key="1">
    <citation type="submission" date="2019-01" db="EMBL/GenBank/DDBJ databases">
        <title>Draft genome sequences of the type strains of six Macrococcus species.</title>
        <authorList>
            <person name="Mazhar S."/>
            <person name="Altermann E."/>
            <person name="Hill C."/>
            <person name="Mcauliffe O."/>
        </authorList>
    </citation>
    <scope>NUCLEOTIDE SEQUENCE [LARGE SCALE GENOMIC DNA]</scope>
    <source>
        <strain evidence="1 2">CCM4815</strain>
    </source>
</reference>
<dbReference type="AlphaFoldDB" id="A0A4R6BTU8"/>
<organism evidence="1 2">
    <name type="scientific">Macrococcus lamae</name>
    <dbReference type="NCBI Taxonomy" id="198484"/>
    <lineage>
        <taxon>Bacteria</taxon>
        <taxon>Bacillati</taxon>
        <taxon>Bacillota</taxon>
        <taxon>Bacilli</taxon>
        <taxon>Bacillales</taxon>
        <taxon>Staphylococcaceae</taxon>
        <taxon>Macrococcus</taxon>
    </lineage>
</organism>
<dbReference type="EMBL" id="SCWB01000011">
    <property type="protein sequence ID" value="TDM10456.1"/>
    <property type="molecule type" value="Genomic_DNA"/>
</dbReference>
<gene>
    <name evidence="1" type="ORF">ERX29_07235</name>
</gene>
<proteinExistence type="predicted"/>
<keyword evidence="2" id="KW-1185">Reference proteome</keyword>
<name>A0A4R6BTU8_9STAP</name>
<evidence type="ECO:0000313" key="2">
    <source>
        <dbReference type="Proteomes" id="UP000294802"/>
    </source>
</evidence>